<keyword evidence="3" id="KW-1185">Reference proteome</keyword>
<proteinExistence type="predicted"/>
<reference evidence="2 3" key="1">
    <citation type="submission" date="2015-08" db="EMBL/GenBank/DDBJ databases">
        <title>Emmonsia species relationships and genome sequence.</title>
        <authorList>
            <person name="Cuomo C.A."/>
            <person name="Schwartz I.S."/>
            <person name="Kenyon C."/>
            <person name="De Hoog G.S."/>
            <person name="Govender N.P."/>
            <person name="Botha A."/>
            <person name="Moreno L."/>
            <person name="De Vries M."/>
            <person name="Munoz J.F."/>
            <person name="Stielow J.B."/>
        </authorList>
    </citation>
    <scope>NUCLEOTIDE SEQUENCE [LARGE SCALE GENOMIC DNA]</scope>
    <source>
        <strain evidence="2 3">EI222</strain>
    </source>
</reference>
<evidence type="ECO:0000313" key="3">
    <source>
        <dbReference type="Proteomes" id="UP000242791"/>
    </source>
</evidence>
<protein>
    <submittedName>
        <fullName evidence="2">Uncharacterized protein</fullName>
    </submittedName>
</protein>
<dbReference type="Proteomes" id="UP000242791">
    <property type="component" value="Unassembled WGS sequence"/>
</dbReference>
<name>A0A1J9QLK1_9EURO</name>
<feature type="region of interest" description="Disordered" evidence="1">
    <location>
        <begin position="1"/>
        <end position="31"/>
    </location>
</feature>
<gene>
    <name evidence="2" type="ORF">ACJ73_07562</name>
</gene>
<dbReference type="STRING" id="1658174.A0A1J9QLK1"/>
<dbReference type="AlphaFoldDB" id="A0A1J9QLK1"/>
<comment type="caution">
    <text evidence="2">The sequence shown here is derived from an EMBL/GenBank/DDBJ whole genome shotgun (WGS) entry which is preliminary data.</text>
</comment>
<dbReference type="OrthoDB" id="9439903at2759"/>
<dbReference type="EMBL" id="LGTZ01001551">
    <property type="protein sequence ID" value="OJD21099.1"/>
    <property type="molecule type" value="Genomic_DNA"/>
</dbReference>
<accession>A0A1J9QLK1</accession>
<evidence type="ECO:0000313" key="2">
    <source>
        <dbReference type="EMBL" id="OJD21099.1"/>
    </source>
</evidence>
<feature type="non-terminal residue" evidence="2">
    <location>
        <position position="211"/>
    </location>
</feature>
<sequence length="211" mass="23933">MHGIVVTNSPSNGQANATNGNPSNAPSSSHTNIIYKSTTQALKKWKRVWDEDMSTQYPPSPTSTRRFGFCRDAIPYYWLAQALLWPSRQNDWKLIRDARLIHIMTMLQNVRGYAQTDAAQRGEGLGSISDIDDGYAIVDLTLDMKLLFRPIRQQFEGDICFQRIWGLHATAPITEWVFRVRLTVSLVQYHQVQGRQGKPSGKNKAPKQTQA</sequence>
<evidence type="ECO:0000256" key="1">
    <source>
        <dbReference type="SAM" id="MobiDB-lite"/>
    </source>
</evidence>
<organism evidence="2 3">
    <name type="scientific">Blastomyces percursus</name>
    <dbReference type="NCBI Taxonomy" id="1658174"/>
    <lineage>
        <taxon>Eukaryota</taxon>
        <taxon>Fungi</taxon>
        <taxon>Dikarya</taxon>
        <taxon>Ascomycota</taxon>
        <taxon>Pezizomycotina</taxon>
        <taxon>Eurotiomycetes</taxon>
        <taxon>Eurotiomycetidae</taxon>
        <taxon>Onygenales</taxon>
        <taxon>Ajellomycetaceae</taxon>
        <taxon>Blastomyces</taxon>
    </lineage>
</organism>
<dbReference type="VEuPathDB" id="FungiDB:ACJ73_07562"/>